<name>A0A699YBP1_HAELA</name>
<dbReference type="GO" id="GO:0005763">
    <property type="term" value="C:mitochondrial small ribosomal subunit"/>
    <property type="evidence" value="ECO:0007669"/>
    <property type="project" value="TreeGrafter"/>
</dbReference>
<dbReference type="PANTHER" id="PTHR13479">
    <property type="entry name" value="30S RIBOSOMAL PROTEIN S18"/>
    <property type="match status" value="1"/>
</dbReference>
<evidence type="ECO:0000256" key="2">
    <source>
        <dbReference type="ARBA" id="ARBA00011458"/>
    </source>
</evidence>
<dbReference type="PANTHER" id="PTHR13479:SF40">
    <property type="entry name" value="SMALL RIBOSOMAL SUBUNIT PROTEIN BS18M"/>
    <property type="match status" value="1"/>
</dbReference>
<feature type="region of interest" description="Disordered" evidence="7">
    <location>
        <begin position="1"/>
        <end position="21"/>
    </location>
</feature>
<evidence type="ECO:0000313" key="9">
    <source>
        <dbReference type="Proteomes" id="UP000485058"/>
    </source>
</evidence>
<comment type="caution">
    <text evidence="8">The sequence shown here is derived from an EMBL/GenBank/DDBJ whole genome shotgun (WGS) entry which is preliminary data.</text>
</comment>
<dbReference type="Pfam" id="PF01084">
    <property type="entry name" value="Ribosomal_S18"/>
    <property type="match status" value="1"/>
</dbReference>
<keyword evidence="9" id="KW-1185">Reference proteome</keyword>
<evidence type="ECO:0000256" key="4">
    <source>
        <dbReference type="ARBA" id="ARBA00022980"/>
    </source>
</evidence>
<keyword evidence="4" id="KW-0689">Ribosomal protein</keyword>
<protein>
    <recommendedName>
        <fullName evidence="6">Small ribosomal subunit protein bS18c</fullName>
    </recommendedName>
</protein>
<organism evidence="8 9">
    <name type="scientific">Haematococcus lacustris</name>
    <name type="common">Green alga</name>
    <name type="synonym">Haematococcus pluvialis</name>
    <dbReference type="NCBI Taxonomy" id="44745"/>
    <lineage>
        <taxon>Eukaryota</taxon>
        <taxon>Viridiplantae</taxon>
        <taxon>Chlorophyta</taxon>
        <taxon>core chlorophytes</taxon>
        <taxon>Chlorophyceae</taxon>
        <taxon>CS clade</taxon>
        <taxon>Chlamydomonadales</taxon>
        <taxon>Haematococcaceae</taxon>
        <taxon>Haematococcus</taxon>
    </lineage>
</organism>
<dbReference type="GO" id="GO:0006412">
    <property type="term" value="P:translation"/>
    <property type="evidence" value="ECO:0007669"/>
    <property type="project" value="InterPro"/>
</dbReference>
<dbReference type="SUPFAM" id="SSF46911">
    <property type="entry name" value="Ribosomal protein S18"/>
    <property type="match status" value="1"/>
</dbReference>
<dbReference type="Gene3D" id="4.10.640.10">
    <property type="entry name" value="Ribosomal protein S18"/>
    <property type="match status" value="1"/>
</dbReference>
<evidence type="ECO:0000256" key="1">
    <source>
        <dbReference type="ARBA" id="ARBA00005589"/>
    </source>
</evidence>
<evidence type="ECO:0000256" key="5">
    <source>
        <dbReference type="ARBA" id="ARBA00023274"/>
    </source>
</evidence>
<feature type="compositionally biased region" description="Basic and acidic residues" evidence="7">
    <location>
        <begin position="8"/>
        <end position="18"/>
    </location>
</feature>
<comment type="similarity">
    <text evidence="1">Belongs to the bacterial ribosomal protein bS18 family.</text>
</comment>
<dbReference type="GO" id="GO:0003735">
    <property type="term" value="F:structural constituent of ribosome"/>
    <property type="evidence" value="ECO:0007669"/>
    <property type="project" value="InterPro"/>
</dbReference>
<proteinExistence type="inferred from homology"/>
<keyword evidence="5" id="KW-0687">Ribonucleoprotein</keyword>
<dbReference type="EMBL" id="BLLF01000055">
    <property type="protein sequence ID" value="GFH06761.1"/>
    <property type="molecule type" value="Genomic_DNA"/>
</dbReference>
<gene>
    <name evidence="8" type="ORF">HaLaN_01448</name>
</gene>
<keyword evidence="3" id="KW-0694">RNA-binding</keyword>
<dbReference type="AlphaFoldDB" id="A0A699YBP1"/>
<dbReference type="GO" id="GO:0070181">
    <property type="term" value="F:small ribosomal subunit rRNA binding"/>
    <property type="evidence" value="ECO:0007669"/>
    <property type="project" value="TreeGrafter"/>
</dbReference>
<accession>A0A699YBP1</accession>
<evidence type="ECO:0000256" key="6">
    <source>
        <dbReference type="ARBA" id="ARBA00035266"/>
    </source>
</evidence>
<evidence type="ECO:0000313" key="8">
    <source>
        <dbReference type="EMBL" id="GFH06761.1"/>
    </source>
</evidence>
<evidence type="ECO:0000256" key="3">
    <source>
        <dbReference type="ARBA" id="ARBA00022884"/>
    </source>
</evidence>
<dbReference type="Proteomes" id="UP000485058">
    <property type="component" value="Unassembled WGS sequence"/>
</dbReference>
<dbReference type="InterPro" id="IPR001648">
    <property type="entry name" value="Ribosomal_bS18"/>
</dbReference>
<sequence length="120" mass="13965">MDLNPYSEHSRRTQERTPRARPQLADVQLYSDFRNVGFLENFLSPAGKLLPRSKTKLPPVAHRDVMRKIKTARNMALIAGEALFEKRHLRYLREREDRERRLAVQSMTVVEHAQQPGVSS</sequence>
<comment type="subunit">
    <text evidence="2">Part of the 30S ribosomal subunit.</text>
</comment>
<reference evidence="8 9" key="1">
    <citation type="submission" date="2020-02" db="EMBL/GenBank/DDBJ databases">
        <title>Draft genome sequence of Haematococcus lacustris strain NIES-144.</title>
        <authorList>
            <person name="Morimoto D."/>
            <person name="Nakagawa S."/>
            <person name="Yoshida T."/>
            <person name="Sawayama S."/>
        </authorList>
    </citation>
    <scope>NUCLEOTIDE SEQUENCE [LARGE SCALE GENOMIC DNA]</scope>
    <source>
        <strain evidence="8 9">NIES-144</strain>
    </source>
</reference>
<dbReference type="InterPro" id="IPR036870">
    <property type="entry name" value="Ribosomal_bS18_sf"/>
</dbReference>
<evidence type="ECO:0000256" key="7">
    <source>
        <dbReference type="SAM" id="MobiDB-lite"/>
    </source>
</evidence>